<dbReference type="OrthoDB" id="9789634at2"/>
<protein>
    <submittedName>
        <fullName evidence="2">Putative GTP pyrophosphokinase</fullName>
    </submittedName>
</protein>
<gene>
    <name evidence="2" type="ORF">SAMN04489834_3042</name>
</gene>
<keyword evidence="2" id="KW-0418">Kinase</keyword>
<organism evidence="2 3">
    <name type="scientific">Microterricola viridarii</name>
    <dbReference type="NCBI Taxonomy" id="412690"/>
    <lineage>
        <taxon>Bacteria</taxon>
        <taxon>Bacillati</taxon>
        <taxon>Actinomycetota</taxon>
        <taxon>Actinomycetes</taxon>
        <taxon>Micrococcales</taxon>
        <taxon>Microbacteriaceae</taxon>
        <taxon>Microterricola</taxon>
    </lineage>
</organism>
<feature type="domain" description="RelA/SpoT" evidence="1">
    <location>
        <begin position="63"/>
        <end position="186"/>
    </location>
</feature>
<evidence type="ECO:0000259" key="1">
    <source>
        <dbReference type="SMART" id="SM00954"/>
    </source>
</evidence>
<dbReference type="STRING" id="412690.SAMN04489834_3042"/>
<accession>A0A1H1YCG8</accession>
<dbReference type="SMART" id="SM00954">
    <property type="entry name" value="RelA_SpoT"/>
    <property type="match status" value="1"/>
</dbReference>
<reference evidence="3" key="1">
    <citation type="submission" date="2016-10" db="EMBL/GenBank/DDBJ databases">
        <authorList>
            <person name="Varghese N."/>
            <person name="Submissions S."/>
        </authorList>
    </citation>
    <scope>NUCLEOTIDE SEQUENCE [LARGE SCALE GENOMIC DNA]</scope>
    <source>
        <strain evidence="3">DSM 21772</strain>
    </source>
</reference>
<dbReference type="InterPro" id="IPR043519">
    <property type="entry name" value="NT_sf"/>
</dbReference>
<dbReference type="PANTHER" id="PTHR47837">
    <property type="entry name" value="GTP PYROPHOSPHOKINASE YJBM"/>
    <property type="match status" value="1"/>
</dbReference>
<dbReference type="Proteomes" id="UP000181956">
    <property type="component" value="Chromosome I"/>
</dbReference>
<evidence type="ECO:0000313" key="3">
    <source>
        <dbReference type="Proteomes" id="UP000181956"/>
    </source>
</evidence>
<dbReference type="InterPro" id="IPR052366">
    <property type="entry name" value="GTP_Pyrophosphokinase"/>
</dbReference>
<dbReference type="Gene3D" id="3.30.460.10">
    <property type="entry name" value="Beta Polymerase, domain 2"/>
    <property type="match status" value="1"/>
</dbReference>
<evidence type="ECO:0000313" key="2">
    <source>
        <dbReference type="EMBL" id="SDT19143.1"/>
    </source>
</evidence>
<dbReference type="SUPFAM" id="SSF81301">
    <property type="entry name" value="Nucleotidyltransferase"/>
    <property type="match status" value="1"/>
</dbReference>
<keyword evidence="2" id="KW-0808">Transferase</keyword>
<dbReference type="AlphaFoldDB" id="A0A1H1YCG8"/>
<dbReference type="Pfam" id="PF04607">
    <property type="entry name" value="RelA_SpoT"/>
    <property type="match status" value="1"/>
</dbReference>
<dbReference type="CDD" id="cd05399">
    <property type="entry name" value="NT_Rel-Spo_like"/>
    <property type="match status" value="1"/>
</dbReference>
<name>A0A1H1YCG8_9MICO</name>
<dbReference type="EMBL" id="LT629742">
    <property type="protein sequence ID" value="SDT19143.1"/>
    <property type="molecule type" value="Genomic_DNA"/>
</dbReference>
<dbReference type="GO" id="GO:0015969">
    <property type="term" value="P:guanosine tetraphosphate metabolic process"/>
    <property type="evidence" value="ECO:0007669"/>
    <property type="project" value="InterPro"/>
</dbReference>
<dbReference type="InterPro" id="IPR007685">
    <property type="entry name" value="RelA_SpoT"/>
</dbReference>
<dbReference type="RefSeq" id="WP_083365513.1">
    <property type="nucleotide sequence ID" value="NZ_LT629742.1"/>
</dbReference>
<dbReference type="GO" id="GO:0016301">
    <property type="term" value="F:kinase activity"/>
    <property type="evidence" value="ECO:0007669"/>
    <property type="project" value="UniProtKB-KW"/>
</dbReference>
<proteinExistence type="predicted"/>
<dbReference type="PANTHER" id="PTHR47837:SF2">
    <property type="entry name" value="GTP PYROPHOSPHOKINASE YWAC"/>
    <property type="match status" value="1"/>
</dbReference>
<sequence>MSGHQDPVQLSPELEELNRVRHQFEGMMLEYKFGIDEIMTKLNILREEFSHRNDYSPIEHVSSRLKSPESILAKAVRKGLEPTIEQIAAEVHDIAGVRVTCSFISDAYRVFEMIAAQDDITVLQVRDYIAAPKENGYQSLHMLVEVPVFLSERVHPVKVEVQIRTIAMDFWASLEHKIYYKYDGDVPESLLAELRDAAATASRLDVTMERLHDDVKALGTNTDRYIDPRRAGTIELPDSLLRTFWPQADAADPVPALVELPPPGSSEV</sequence>
<keyword evidence="3" id="KW-1185">Reference proteome</keyword>
<dbReference type="Gene3D" id="1.10.287.860">
    <property type="entry name" value="Nucleotidyltransferase"/>
    <property type="match status" value="1"/>
</dbReference>